<dbReference type="AlphaFoldDB" id="A0A931N3D5"/>
<organism evidence="1 2">
    <name type="scientific">Nocardia bovistercoris</name>
    <dbReference type="NCBI Taxonomy" id="2785916"/>
    <lineage>
        <taxon>Bacteria</taxon>
        <taxon>Bacillati</taxon>
        <taxon>Actinomycetota</taxon>
        <taxon>Actinomycetes</taxon>
        <taxon>Mycobacteriales</taxon>
        <taxon>Nocardiaceae</taxon>
        <taxon>Nocardia</taxon>
    </lineage>
</organism>
<keyword evidence="2" id="KW-1185">Reference proteome</keyword>
<evidence type="ECO:0000313" key="1">
    <source>
        <dbReference type="EMBL" id="MBH0777036.1"/>
    </source>
</evidence>
<name>A0A931N3D5_9NOCA</name>
<dbReference type="Proteomes" id="UP000655751">
    <property type="component" value="Unassembled WGS sequence"/>
</dbReference>
<evidence type="ECO:0000313" key="2">
    <source>
        <dbReference type="Proteomes" id="UP000655751"/>
    </source>
</evidence>
<gene>
    <name evidence="1" type="ORF">IT779_12145</name>
</gene>
<comment type="caution">
    <text evidence="1">The sequence shown here is derived from an EMBL/GenBank/DDBJ whole genome shotgun (WGS) entry which is preliminary data.</text>
</comment>
<reference evidence="1" key="1">
    <citation type="submission" date="2020-11" db="EMBL/GenBank/DDBJ databases">
        <title>Nocardia NEAU-351.nov., a novel actinomycete isolated from the cow dung.</title>
        <authorList>
            <person name="Zhang X."/>
        </authorList>
    </citation>
    <scope>NUCLEOTIDE SEQUENCE</scope>
    <source>
        <strain evidence="1">NEAU-351</strain>
    </source>
</reference>
<proteinExistence type="predicted"/>
<dbReference type="RefSeq" id="WP_196149370.1">
    <property type="nucleotide sequence ID" value="NZ_JADMLG010000004.1"/>
</dbReference>
<sequence>MSPEIHDRDERSHIDRAVGESRPDVAVADLIARLARFTDISGNAERVEIEATFGEDRLDD</sequence>
<accession>A0A931N3D5</accession>
<dbReference type="EMBL" id="JADMLG010000004">
    <property type="protein sequence ID" value="MBH0777036.1"/>
    <property type="molecule type" value="Genomic_DNA"/>
</dbReference>
<protein>
    <submittedName>
        <fullName evidence="1">Uncharacterized protein</fullName>
    </submittedName>
</protein>